<keyword evidence="3" id="KW-1185">Reference proteome</keyword>
<sequence length="282" mass="30632">MTNSNNMSPNNQSMNQRLEMPLEIIINKAAKHYKIKTGFRFNRSNINTDDLHKASSSQSADAPGTSLESSMASLTVQSADAPDTSQECPWASSMYHFRAHTNTSQGGHQLRANAPSFHARRLLANRHLLHNRGATSRTPTRGFSAHRSSIKDVWDRAKAASENSGAHTSTTILNPTIQAFTPSQGFLPRRSQAEVDSEYDCGFSYCEGFCANYPTHPANGDNNGAGQQASSSPVQDESQANIILSQAGIERTLEEGIGHDGDSTKEDDCSNHDAIESAYSSI</sequence>
<feature type="compositionally biased region" description="Basic and acidic residues" evidence="1">
    <location>
        <begin position="256"/>
        <end position="275"/>
    </location>
</feature>
<gene>
    <name evidence="2" type="ORF">BTUL_0062g00550</name>
</gene>
<dbReference type="EMBL" id="PQXH01000062">
    <property type="protein sequence ID" value="TGO13881.1"/>
    <property type="molecule type" value="Genomic_DNA"/>
</dbReference>
<reference evidence="2 3" key="1">
    <citation type="submission" date="2017-12" db="EMBL/GenBank/DDBJ databases">
        <title>Comparative genomics of Botrytis spp.</title>
        <authorList>
            <person name="Valero-Jimenez C.A."/>
            <person name="Tapia P."/>
            <person name="Veloso J."/>
            <person name="Silva-Moreno E."/>
            <person name="Staats M."/>
            <person name="Valdes J.H."/>
            <person name="Van Kan J.A.L."/>
        </authorList>
    </citation>
    <scope>NUCLEOTIDE SEQUENCE [LARGE SCALE GENOMIC DNA]</scope>
    <source>
        <strain evidence="2 3">Bt9001</strain>
    </source>
</reference>
<organism evidence="2 3">
    <name type="scientific">Botrytis tulipae</name>
    <dbReference type="NCBI Taxonomy" id="87230"/>
    <lineage>
        <taxon>Eukaryota</taxon>
        <taxon>Fungi</taxon>
        <taxon>Dikarya</taxon>
        <taxon>Ascomycota</taxon>
        <taxon>Pezizomycotina</taxon>
        <taxon>Leotiomycetes</taxon>
        <taxon>Helotiales</taxon>
        <taxon>Sclerotiniaceae</taxon>
        <taxon>Botrytis</taxon>
    </lineage>
</organism>
<feature type="region of interest" description="Disordered" evidence="1">
    <location>
        <begin position="50"/>
        <end position="87"/>
    </location>
</feature>
<proteinExistence type="predicted"/>
<name>A0A4Z1EXJ8_9HELO</name>
<evidence type="ECO:0000313" key="3">
    <source>
        <dbReference type="Proteomes" id="UP000297777"/>
    </source>
</evidence>
<comment type="caution">
    <text evidence="2">The sequence shown here is derived from an EMBL/GenBank/DDBJ whole genome shotgun (WGS) entry which is preliminary data.</text>
</comment>
<dbReference type="OrthoDB" id="3546450at2759"/>
<accession>A0A4Z1EXJ8</accession>
<dbReference type="AlphaFoldDB" id="A0A4Z1EXJ8"/>
<protein>
    <submittedName>
        <fullName evidence="2">Uncharacterized protein</fullName>
    </submittedName>
</protein>
<dbReference type="Proteomes" id="UP000297777">
    <property type="component" value="Unassembled WGS sequence"/>
</dbReference>
<evidence type="ECO:0000313" key="2">
    <source>
        <dbReference type="EMBL" id="TGO13881.1"/>
    </source>
</evidence>
<evidence type="ECO:0000256" key="1">
    <source>
        <dbReference type="SAM" id="MobiDB-lite"/>
    </source>
</evidence>
<feature type="region of interest" description="Disordered" evidence="1">
    <location>
        <begin position="256"/>
        <end position="282"/>
    </location>
</feature>